<dbReference type="RefSeq" id="WP_075058649.1">
    <property type="nucleotide sequence ID" value="NZ_CP012357.1"/>
</dbReference>
<gene>
    <name evidence="2" type="ORF">SLITO_v1c09540</name>
</gene>
<dbReference type="PATRIC" id="fig|216942.3.peg.970"/>
<dbReference type="STRING" id="216942.SLITO_v1c09540"/>
<organism evidence="2 3">
    <name type="scientific">Spiroplasma litorale</name>
    <dbReference type="NCBI Taxonomy" id="216942"/>
    <lineage>
        <taxon>Bacteria</taxon>
        <taxon>Bacillati</taxon>
        <taxon>Mycoplasmatota</taxon>
        <taxon>Mollicutes</taxon>
        <taxon>Entomoplasmatales</taxon>
        <taxon>Spiroplasmataceae</taxon>
        <taxon>Spiroplasma</taxon>
    </lineage>
</organism>
<evidence type="ECO:0000256" key="1">
    <source>
        <dbReference type="SAM" id="Phobius"/>
    </source>
</evidence>
<reference evidence="2 3" key="1">
    <citation type="journal article" date="2015" name="Genome Announc.">
        <title>Complete Genome Sequence of Spiroplasma litorale TN-1T (DSM 21781), a Bacterium Isolated from a Green-Eyed Horsefly (Tabanus nigrovittatus).</title>
        <authorList>
            <person name="Lo W.S."/>
            <person name="Lai Y.C."/>
            <person name="Lien Y.W."/>
            <person name="Wang T.H."/>
            <person name="Kuo C.H."/>
        </authorList>
    </citation>
    <scope>NUCLEOTIDE SEQUENCE [LARGE SCALE GENOMIC DNA]</scope>
    <source>
        <strain evidence="2 3">TN-1</strain>
    </source>
</reference>
<feature type="transmembrane region" description="Helical" evidence="1">
    <location>
        <begin position="25"/>
        <end position="44"/>
    </location>
</feature>
<name>A0A0K1W2K7_9MOLU</name>
<dbReference type="KEGG" id="sll:SLITO_v1c09540"/>
<feature type="transmembrane region" description="Helical" evidence="1">
    <location>
        <begin position="132"/>
        <end position="152"/>
    </location>
</feature>
<sequence length="289" mass="34220">MPLLLLWFVISLFYDKVIYFNNSILILFTSIACSIIFILIGLLLDYSNKSNKLKIIKAQFNNKDYQNLYRDVFNKFCKKDTFKFINLNFENNKTKKDIKIAIEFIYKNQTGVYKIEKPNKFYNKHNLVKENFAGGNDYGIVFAMLLLISIFIKNKYTCKESIFLKNPNYYESFKDLKFIKNIYSNDIKFYENGIESDSFSQKQNSNQNFKQEIFNNIKNFEDTYSYELIYSEKIALSRNKVYKKVPLNQIGILNYKKIKSFKGFIKEVQKKLTIDLDNLNNLLNLVAGI</sequence>
<dbReference type="Proteomes" id="UP000067476">
    <property type="component" value="Chromosome"/>
</dbReference>
<dbReference type="AlphaFoldDB" id="A0A0K1W2K7"/>
<accession>A0A0K1W2K7</accession>
<proteinExistence type="predicted"/>
<protein>
    <recommendedName>
        <fullName evidence="4">Transmembrane protein</fullName>
    </recommendedName>
</protein>
<evidence type="ECO:0000313" key="3">
    <source>
        <dbReference type="Proteomes" id="UP000067476"/>
    </source>
</evidence>
<keyword evidence="3" id="KW-1185">Reference proteome</keyword>
<keyword evidence="1" id="KW-1133">Transmembrane helix</keyword>
<keyword evidence="1" id="KW-0472">Membrane</keyword>
<dbReference type="EMBL" id="CP012357">
    <property type="protein sequence ID" value="AKX34565.1"/>
    <property type="molecule type" value="Genomic_DNA"/>
</dbReference>
<keyword evidence="1" id="KW-0812">Transmembrane</keyword>
<evidence type="ECO:0008006" key="4">
    <source>
        <dbReference type="Google" id="ProtNLM"/>
    </source>
</evidence>
<evidence type="ECO:0000313" key="2">
    <source>
        <dbReference type="EMBL" id="AKX34565.1"/>
    </source>
</evidence>
<dbReference type="OrthoDB" id="389876at2"/>